<dbReference type="PANTHER" id="PTHR33868">
    <property type="entry name" value="EXPRESSED PROTEIN"/>
    <property type="match status" value="1"/>
</dbReference>
<reference evidence="3" key="1">
    <citation type="submission" date="2018-05" db="EMBL/GenBank/DDBJ databases">
        <title>Draft genome of Mucuna pruriens seed.</title>
        <authorList>
            <person name="Nnadi N.E."/>
            <person name="Vos R."/>
            <person name="Hasami M.H."/>
            <person name="Devisetty U.K."/>
            <person name="Aguiy J.C."/>
        </authorList>
    </citation>
    <scope>NUCLEOTIDE SEQUENCE [LARGE SCALE GENOMIC DNA]</scope>
    <source>
        <strain evidence="3">JCA_2017</strain>
    </source>
</reference>
<name>A0A371GUR5_MUCPR</name>
<dbReference type="AlphaFoldDB" id="A0A371GUR5"/>
<organism evidence="3 4">
    <name type="scientific">Mucuna pruriens</name>
    <name type="common">Velvet bean</name>
    <name type="synonym">Dolichos pruriens</name>
    <dbReference type="NCBI Taxonomy" id="157652"/>
    <lineage>
        <taxon>Eukaryota</taxon>
        <taxon>Viridiplantae</taxon>
        <taxon>Streptophyta</taxon>
        <taxon>Embryophyta</taxon>
        <taxon>Tracheophyta</taxon>
        <taxon>Spermatophyta</taxon>
        <taxon>Magnoliopsida</taxon>
        <taxon>eudicotyledons</taxon>
        <taxon>Gunneridae</taxon>
        <taxon>Pentapetalae</taxon>
        <taxon>rosids</taxon>
        <taxon>fabids</taxon>
        <taxon>Fabales</taxon>
        <taxon>Fabaceae</taxon>
        <taxon>Papilionoideae</taxon>
        <taxon>50 kb inversion clade</taxon>
        <taxon>NPAAA clade</taxon>
        <taxon>indigoferoid/millettioid clade</taxon>
        <taxon>Phaseoleae</taxon>
        <taxon>Mucuna</taxon>
    </lineage>
</organism>
<keyword evidence="2" id="KW-0472">Membrane</keyword>
<gene>
    <name evidence="3" type="ORF">CR513_23347</name>
</gene>
<evidence type="ECO:0000256" key="2">
    <source>
        <dbReference type="SAM" id="Phobius"/>
    </source>
</evidence>
<dbReference type="PANTHER" id="PTHR33868:SF2">
    <property type="entry name" value="EXPRESSED PROTEIN"/>
    <property type="match status" value="1"/>
</dbReference>
<dbReference type="STRING" id="157652.A0A371GUR5"/>
<keyword evidence="4" id="KW-1185">Reference proteome</keyword>
<comment type="caution">
    <text evidence="3">The sequence shown here is derived from an EMBL/GenBank/DDBJ whole genome shotgun (WGS) entry which is preliminary data.</text>
</comment>
<feature type="compositionally biased region" description="Basic and acidic residues" evidence="1">
    <location>
        <begin position="14"/>
        <end position="26"/>
    </location>
</feature>
<keyword evidence="2" id="KW-1133">Transmembrane helix</keyword>
<accession>A0A371GUR5</accession>
<evidence type="ECO:0000256" key="1">
    <source>
        <dbReference type="SAM" id="MobiDB-lite"/>
    </source>
</evidence>
<dbReference type="Proteomes" id="UP000257109">
    <property type="component" value="Unassembled WGS sequence"/>
</dbReference>
<proteinExistence type="predicted"/>
<keyword evidence="2" id="KW-0812">Transmembrane</keyword>
<protein>
    <submittedName>
        <fullName evidence="3">Uncharacterized protein</fullName>
    </submittedName>
</protein>
<evidence type="ECO:0000313" key="4">
    <source>
        <dbReference type="Proteomes" id="UP000257109"/>
    </source>
</evidence>
<feature type="transmembrane region" description="Helical" evidence="2">
    <location>
        <begin position="476"/>
        <end position="498"/>
    </location>
</feature>
<dbReference type="EMBL" id="QJKJ01004407">
    <property type="protein sequence ID" value="RDX94281.1"/>
    <property type="molecule type" value="Genomic_DNA"/>
</dbReference>
<sequence>MKPPKGFPQWTPPIKKERESEKRQGRNDAVIAVHSTWVVPACGNRQHRMITKSNKLLIGEVMATAEVRAVWQRAVNNCFVQEDAKRAPKLACCQSSCAISKLVDAGPASAADESDHVAVIVTHFNHNSSFSNVTPDSRWWLQLQPNNEFQKGLAYQQLNALEDEVGIGKVGNENKTCKGDVTHFGDENRDYFSSMEGMQEAYGKNSLAYPQLMDVMAKHETMEIGSVGCSVSKQTNDFSFDSEFSWIGVEKAQPWWRTADRDELACFVSCKSINHIENCDLPPPQKYLRGQPCADISDNKIRTSYFELEAKSGAFSNFNVQAKGSVESGLMHRKLGPSTNNKGHVHFDCNKYSSYPTIQRGVEQVLEGNPSKAQVMEALCHSQTRAREAEEVAKQACAEKEHIITLFLIQASQLFAYKQWFQLLQLEALNTQVKNKDQPISTLFPWIGRKPGKRKPKFGNAKQEMLGKPKSDITTYAVALALGLSLVGAGLLLGWTVGRIVNNRERRQ</sequence>
<feature type="region of interest" description="Disordered" evidence="1">
    <location>
        <begin position="1"/>
        <end position="26"/>
    </location>
</feature>
<feature type="non-terminal residue" evidence="3">
    <location>
        <position position="1"/>
    </location>
</feature>
<evidence type="ECO:0000313" key="3">
    <source>
        <dbReference type="EMBL" id="RDX94281.1"/>
    </source>
</evidence>
<dbReference type="OrthoDB" id="1920951at2759"/>